<dbReference type="Proteomes" id="UP000789366">
    <property type="component" value="Unassembled WGS sequence"/>
</dbReference>
<evidence type="ECO:0000313" key="1">
    <source>
        <dbReference type="EMBL" id="CAG8453822.1"/>
    </source>
</evidence>
<dbReference type="EMBL" id="CAJVPW010000435">
    <property type="protein sequence ID" value="CAG8453822.1"/>
    <property type="molecule type" value="Genomic_DNA"/>
</dbReference>
<gene>
    <name evidence="1" type="ORF">SPELUC_LOCUS937</name>
</gene>
<organism evidence="1 2">
    <name type="scientific">Cetraspora pellucida</name>
    <dbReference type="NCBI Taxonomy" id="1433469"/>
    <lineage>
        <taxon>Eukaryota</taxon>
        <taxon>Fungi</taxon>
        <taxon>Fungi incertae sedis</taxon>
        <taxon>Mucoromycota</taxon>
        <taxon>Glomeromycotina</taxon>
        <taxon>Glomeromycetes</taxon>
        <taxon>Diversisporales</taxon>
        <taxon>Gigasporaceae</taxon>
        <taxon>Cetraspora</taxon>
    </lineage>
</organism>
<accession>A0ACA9K5X8</accession>
<protein>
    <submittedName>
        <fullName evidence="1">1945_t:CDS:1</fullName>
    </submittedName>
</protein>
<proteinExistence type="predicted"/>
<evidence type="ECO:0000313" key="2">
    <source>
        <dbReference type="Proteomes" id="UP000789366"/>
    </source>
</evidence>
<keyword evidence="2" id="KW-1185">Reference proteome</keyword>
<comment type="caution">
    <text evidence="1">The sequence shown here is derived from an EMBL/GenBank/DDBJ whole genome shotgun (WGS) entry which is preliminary data.</text>
</comment>
<name>A0ACA9K5X8_9GLOM</name>
<reference evidence="1" key="1">
    <citation type="submission" date="2021-06" db="EMBL/GenBank/DDBJ databases">
        <authorList>
            <person name="Kallberg Y."/>
            <person name="Tangrot J."/>
            <person name="Rosling A."/>
        </authorList>
    </citation>
    <scope>NUCLEOTIDE SEQUENCE</scope>
    <source>
        <strain evidence="1">28 12/20/2015</strain>
    </source>
</reference>
<sequence>MSVKLIHRLMKTIKELDKSNSSRLQKYLKIHHDMKEFGMYIDQTERNYLIEAYLNVGELDKARKIFDEINELKAPLGKRICPYRPAFNMMIQAYGKLTLTFEDNLKEVTFLYSLMHEKHVMPNILTKNILSGIFQTCLNHGAIPWFNELMDKELVDSGLTKEVIAILLENQKLNEALQIFKKMRTINLIPNIYTYNALIHALGKQERVDEALNVIQDMELQQLDRDTASYNVLIKIYSLLKNYEKMHQLVDEMLKIGIAPDVRTFGQLINVYAKLGKVNSALALLHKMVKLGIRPDRHIYTSLIELFANVNDNDSMDKVFHNMVTDGIRPQEIAYYMLTAGYCNADNVYKAFRICRIMLEAGIEPTVRIYNALISLFAERGDSSSAYLLFNEMRTYGLTPDVYTYNSLIHANVKSGDLRKAEDTLMHMEFAGIEPQTTTYNILLHAYVERKDMDRAREIYNEMLESSIHPDNYTFCCLIDGFRAEGDLETAISLFNHMEHNYSLNPDAHIYTVLIHGHLQKGDFASAKKFYETMVLRGIKPTYVTFAVLIDGHARHGDLEFARKLVAKLVSQPSLALGDQETQEDFFQEKATIPAQVFTPLMDAYSKQGNIDAARAIFEEMIKLNIPRNEHAYTILMDAYRRVHNHEAVWQIWNSLRKDTLSETLSLSEWFESHVSRSIPKDSLRPSPSETLMGTMETMKTPSSLKPFSTSLLATFNVPYSSTTITKLPCHAVSIMIDALTVEKRFDIIQQEWDQLVKERFEFDSHNWNHYVQSLITFGKIKDACHIIDKYLISGWYQQVEIWRRFDRLRSPQDVREEKRLLSLIDKFPHQKTLLMLAEAFEEMRKKNWLVARQTQSAASLLLDEMEGEFPDVMLAAKEMARSVKWQRKRDESKNTNKAYW</sequence>